<dbReference type="EMBL" id="BA000038">
    <property type="protein sequence ID" value="BAC96149.1"/>
    <property type="molecule type" value="Genomic_DNA"/>
</dbReference>
<protein>
    <submittedName>
        <fullName evidence="1">Uncharacterized protein</fullName>
    </submittedName>
</protein>
<evidence type="ECO:0000313" key="1">
    <source>
        <dbReference type="EMBL" id="BAC96149.1"/>
    </source>
</evidence>
<reference evidence="1 2" key="1">
    <citation type="journal article" date="2003" name="Genome Res.">
        <title>Comparative genome analysis of Vibrio vulnificus, a marine pathogen.</title>
        <authorList>
            <person name="Chen C.Y."/>
            <person name="Wu K.M."/>
            <person name="Chang Y.C."/>
            <person name="Chang C.H."/>
            <person name="Tsai H.C."/>
            <person name="Liao T.L."/>
            <person name="Liu Y.M."/>
            <person name="Chen H.J."/>
            <person name="Shen A.B."/>
            <person name="Li J.C."/>
            <person name="Su T.L."/>
            <person name="Shao C.P."/>
            <person name="Lee C.T."/>
            <person name="Hor L.I."/>
            <person name="Tsai S.F."/>
        </authorList>
    </citation>
    <scope>NUCLEOTIDE SEQUENCE [LARGE SCALE GENOMIC DNA]</scope>
    <source>
        <strain evidence="1 2">YJ016</strain>
    </source>
</reference>
<dbReference type="AlphaFoldDB" id="Q7MG46"/>
<gene>
    <name evidence="1" type="ordered locus">VVA0124</name>
</gene>
<dbReference type="KEGG" id="vvy:VVA0124"/>
<sequence>MPLFCSLRLRLVFETAFMQLSISYSPLETRDQDHSQVGVKMSKCLNNEGQLTLFRAHETVSWATFMAAVHSKASPLAFIFQANRLRGAHY</sequence>
<organism evidence="1 2">
    <name type="scientific">Vibrio vulnificus (strain YJ016)</name>
    <dbReference type="NCBI Taxonomy" id="196600"/>
    <lineage>
        <taxon>Bacteria</taxon>
        <taxon>Pseudomonadati</taxon>
        <taxon>Pseudomonadota</taxon>
        <taxon>Gammaproteobacteria</taxon>
        <taxon>Vibrionales</taxon>
        <taxon>Vibrionaceae</taxon>
        <taxon>Vibrio</taxon>
    </lineage>
</organism>
<dbReference type="Proteomes" id="UP000002675">
    <property type="component" value="Chromosome II"/>
</dbReference>
<dbReference type="HOGENOM" id="CLU_188516_0_0_6"/>
<accession>Q7MG46</accession>
<proteinExistence type="predicted"/>
<name>Q7MG46_VIBVY</name>
<evidence type="ECO:0000313" key="2">
    <source>
        <dbReference type="Proteomes" id="UP000002675"/>
    </source>
</evidence>